<dbReference type="PANTHER" id="PTHR43294:SF21">
    <property type="entry name" value="CATION TRANSPORTING ATPASE"/>
    <property type="match status" value="1"/>
</dbReference>
<feature type="transmembrane region" description="Helical" evidence="12">
    <location>
        <begin position="166"/>
        <end position="193"/>
    </location>
</feature>
<dbReference type="SUPFAM" id="SSF81660">
    <property type="entry name" value="Metal cation-transporting ATPase, ATP-binding domain N"/>
    <property type="match status" value="1"/>
</dbReference>
<reference evidence="15" key="2">
    <citation type="submission" date="2020-02" db="EMBL/GenBank/DDBJ databases">
        <authorList>
            <person name="Studholme D.J."/>
        </authorList>
    </citation>
    <scope>NUCLEOTIDE SEQUENCE</scope>
    <source>
        <strain evidence="15">00238/432</strain>
    </source>
</reference>
<keyword evidence="2" id="KW-1003">Cell membrane</keyword>
<evidence type="ECO:0000256" key="7">
    <source>
        <dbReference type="ARBA" id="ARBA00022842"/>
    </source>
</evidence>
<dbReference type="Pfam" id="PF13246">
    <property type="entry name" value="Cation_ATPase"/>
    <property type="match status" value="1"/>
</dbReference>
<dbReference type="FunFam" id="2.70.150.10:FF:000160">
    <property type="entry name" value="Sarcoplasmic/endoplasmic reticulum calcium ATPase 1"/>
    <property type="match status" value="1"/>
</dbReference>
<feature type="transmembrane region" description="Helical" evidence="12">
    <location>
        <begin position="134"/>
        <end position="154"/>
    </location>
</feature>
<gene>
    <name evidence="15" type="ORF">G195_000515</name>
</gene>
<dbReference type="GO" id="GO:1990573">
    <property type="term" value="P:potassium ion import across plasma membrane"/>
    <property type="evidence" value="ECO:0007669"/>
    <property type="project" value="TreeGrafter"/>
</dbReference>
<feature type="transmembrane region" description="Helical" evidence="12">
    <location>
        <begin position="571"/>
        <end position="594"/>
    </location>
</feature>
<dbReference type="InterPro" id="IPR023299">
    <property type="entry name" value="ATPase_P-typ_cyto_dom_N"/>
</dbReference>
<dbReference type="PRINTS" id="PR00119">
    <property type="entry name" value="CATATPASE"/>
</dbReference>
<keyword evidence="10" id="KW-0406">Ion transport</keyword>
<dbReference type="SFLD" id="SFLDS00003">
    <property type="entry name" value="Haloacid_Dehalogenase"/>
    <property type="match status" value="1"/>
</dbReference>
<keyword evidence="3" id="KW-0597">Phosphoprotein</keyword>
<feature type="domain" description="Cation-transporting P-type ATPase C-terminal" evidence="14">
    <location>
        <begin position="595"/>
        <end position="728"/>
    </location>
</feature>
<dbReference type="GO" id="GO:0006883">
    <property type="term" value="P:intracellular sodium ion homeostasis"/>
    <property type="evidence" value="ECO:0007669"/>
    <property type="project" value="TreeGrafter"/>
</dbReference>
<keyword evidence="11 12" id="KW-0472">Membrane</keyword>
<evidence type="ECO:0000256" key="10">
    <source>
        <dbReference type="ARBA" id="ARBA00023065"/>
    </source>
</evidence>
<dbReference type="InterPro" id="IPR050510">
    <property type="entry name" value="Cation_transp_ATPase_P-type"/>
</dbReference>
<keyword evidence="9 12" id="KW-1133">Transmembrane helix</keyword>
<feature type="transmembrane region" description="Helical" evidence="12">
    <location>
        <begin position="794"/>
        <end position="812"/>
    </location>
</feature>
<evidence type="ECO:0000259" key="14">
    <source>
        <dbReference type="Pfam" id="PF00689"/>
    </source>
</evidence>
<comment type="subcellular location">
    <subcellularLocation>
        <location evidence="1">Cell membrane</location>
        <topology evidence="1">Multi-pass membrane protein</topology>
    </subcellularLocation>
</comment>
<dbReference type="AlphaFoldDB" id="A0A8J4SWE2"/>
<dbReference type="InterPro" id="IPR044492">
    <property type="entry name" value="P_typ_ATPase_HD_dom"/>
</dbReference>
<dbReference type="GO" id="GO:0005886">
    <property type="term" value="C:plasma membrane"/>
    <property type="evidence" value="ECO:0007669"/>
    <property type="project" value="UniProtKB-SubCell"/>
</dbReference>
<keyword evidence="4 12" id="KW-0812">Transmembrane</keyword>
<keyword evidence="5" id="KW-0547">Nucleotide-binding</keyword>
<comment type="caution">
    <text evidence="15">The sequence shown here is derived from an EMBL/GenBank/DDBJ whole genome shotgun (WGS) entry which is preliminary data.</text>
</comment>
<dbReference type="InterPro" id="IPR059000">
    <property type="entry name" value="ATPase_P-type_domA"/>
</dbReference>
<evidence type="ECO:0000256" key="3">
    <source>
        <dbReference type="ARBA" id="ARBA00022553"/>
    </source>
</evidence>
<proteinExistence type="predicted"/>
<keyword evidence="7" id="KW-0460">Magnesium</keyword>
<evidence type="ECO:0000256" key="8">
    <source>
        <dbReference type="ARBA" id="ARBA00022967"/>
    </source>
</evidence>
<dbReference type="SUPFAM" id="SSF81665">
    <property type="entry name" value="Calcium ATPase, transmembrane domain M"/>
    <property type="match status" value="1"/>
</dbReference>
<dbReference type="InterPro" id="IPR006068">
    <property type="entry name" value="ATPase_P-typ_cation-transptr_C"/>
</dbReference>
<dbReference type="Gene3D" id="2.70.150.10">
    <property type="entry name" value="Calcium-transporting ATPase, cytoplasmic transduction domain A"/>
    <property type="match status" value="1"/>
</dbReference>
<dbReference type="Proteomes" id="UP000702964">
    <property type="component" value="Unassembled WGS sequence"/>
</dbReference>
<evidence type="ECO:0000259" key="13">
    <source>
        <dbReference type="Pfam" id="PF00122"/>
    </source>
</evidence>
<evidence type="ECO:0000313" key="16">
    <source>
        <dbReference type="Proteomes" id="UP000702964"/>
    </source>
</evidence>
<dbReference type="FunFam" id="3.40.1110.10:FF:000053">
    <property type="entry name" value="Cation-transporting ATPase, E1-E2 family"/>
    <property type="match status" value="1"/>
</dbReference>
<evidence type="ECO:0000256" key="11">
    <source>
        <dbReference type="ARBA" id="ARBA00023136"/>
    </source>
</evidence>
<feature type="transmembrane region" description="Helical" evidence="12">
    <location>
        <begin position="856"/>
        <end position="877"/>
    </location>
</feature>
<dbReference type="PANTHER" id="PTHR43294">
    <property type="entry name" value="SODIUM/POTASSIUM-TRANSPORTING ATPASE SUBUNIT ALPHA"/>
    <property type="match status" value="1"/>
</dbReference>
<reference evidence="15" key="1">
    <citation type="journal article" date="2015" name="Genom Data">
        <title>Draft genome sequences of Phytophthora kernoviae and Phytophthora ramorum lineage EU2 from Scotland.</title>
        <authorList>
            <person name="Sambles C."/>
            <person name="Schlenzig A."/>
            <person name="O'Neill P."/>
            <person name="Grant M."/>
            <person name="Studholme D.J."/>
        </authorList>
    </citation>
    <scope>NUCLEOTIDE SEQUENCE</scope>
    <source>
        <strain evidence="15">00238/432</strain>
    </source>
</reference>
<dbReference type="InterPro" id="IPR023298">
    <property type="entry name" value="ATPase_P-typ_TM_dom_sf"/>
</dbReference>
<dbReference type="Pfam" id="PF00689">
    <property type="entry name" value="Cation_ATPase_C"/>
    <property type="match status" value="1"/>
</dbReference>
<feature type="transmembrane region" description="Helical" evidence="12">
    <location>
        <begin position="818"/>
        <end position="835"/>
    </location>
</feature>
<dbReference type="NCBIfam" id="TIGR01494">
    <property type="entry name" value="ATPase_P-type"/>
    <property type="match status" value="2"/>
</dbReference>
<dbReference type="SUPFAM" id="SSF103473">
    <property type="entry name" value="MFS general substrate transporter"/>
    <property type="match status" value="1"/>
</dbReference>
<evidence type="ECO:0008006" key="17">
    <source>
        <dbReference type="Google" id="ProtNLM"/>
    </source>
</evidence>
<dbReference type="FunFam" id="3.40.50.1000:FF:000193">
    <property type="entry name" value="Plasma membrane calcium-transporting ATPase 2"/>
    <property type="match status" value="1"/>
</dbReference>
<evidence type="ECO:0000256" key="9">
    <source>
        <dbReference type="ARBA" id="ARBA00022989"/>
    </source>
</evidence>
<dbReference type="PROSITE" id="PS00154">
    <property type="entry name" value="ATPASE_E1_E2"/>
    <property type="match status" value="1"/>
</dbReference>
<feature type="transmembrane region" description="Helical" evidence="12">
    <location>
        <begin position="637"/>
        <end position="660"/>
    </location>
</feature>
<dbReference type="SFLD" id="SFLDF00027">
    <property type="entry name" value="p-type_atpase"/>
    <property type="match status" value="1"/>
</dbReference>
<dbReference type="GO" id="GO:1902600">
    <property type="term" value="P:proton transmembrane transport"/>
    <property type="evidence" value="ECO:0007669"/>
    <property type="project" value="TreeGrafter"/>
</dbReference>
<dbReference type="GO" id="GO:0005524">
    <property type="term" value="F:ATP binding"/>
    <property type="evidence" value="ECO:0007669"/>
    <property type="project" value="UniProtKB-KW"/>
</dbReference>
<dbReference type="GO" id="GO:0030007">
    <property type="term" value="P:intracellular potassium ion homeostasis"/>
    <property type="evidence" value="ECO:0007669"/>
    <property type="project" value="TreeGrafter"/>
</dbReference>
<feature type="transmembrane region" description="Helical" evidence="12">
    <location>
        <begin position="889"/>
        <end position="912"/>
    </location>
</feature>
<evidence type="ECO:0000256" key="6">
    <source>
        <dbReference type="ARBA" id="ARBA00022840"/>
    </source>
</evidence>
<evidence type="ECO:0000256" key="5">
    <source>
        <dbReference type="ARBA" id="ARBA00022741"/>
    </source>
</evidence>
<keyword evidence="6" id="KW-0067">ATP-binding</keyword>
<feature type="domain" description="P-type ATPase A" evidence="13">
    <location>
        <begin position="1"/>
        <end position="114"/>
    </location>
</feature>
<protein>
    <recommendedName>
        <fullName evidence="17">Cation-transporting P-type ATPase C-terminal domain-containing protein</fullName>
    </recommendedName>
</protein>
<keyword evidence="8" id="KW-1278">Translocase</keyword>
<keyword evidence="10" id="KW-0813">Transport</keyword>
<dbReference type="InterPro" id="IPR018303">
    <property type="entry name" value="ATPase_P-typ_P_site"/>
</dbReference>
<dbReference type="InterPro" id="IPR008250">
    <property type="entry name" value="ATPase_P-typ_transduc_dom_A_sf"/>
</dbReference>
<accession>A0A8J4SWE2</accession>
<evidence type="ECO:0000256" key="4">
    <source>
        <dbReference type="ARBA" id="ARBA00022692"/>
    </source>
</evidence>
<name>A0A8J4SWE2_9STRA</name>
<feature type="transmembrane region" description="Helical" evidence="12">
    <location>
        <begin position="672"/>
        <end position="692"/>
    </location>
</feature>
<dbReference type="SFLD" id="SFLDG00002">
    <property type="entry name" value="C1.7:_P-type_atpase_like"/>
    <property type="match status" value="1"/>
</dbReference>
<dbReference type="PRINTS" id="PR00120">
    <property type="entry name" value="HATPASE"/>
</dbReference>
<organism evidence="15 16">
    <name type="scientific">Phytophthora kernoviae 00238/432</name>
    <dbReference type="NCBI Taxonomy" id="1284355"/>
    <lineage>
        <taxon>Eukaryota</taxon>
        <taxon>Sar</taxon>
        <taxon>Stramenopiles</taxon>
        <taxon>Oomycota</taxon>
        <taxon>Peronosporomycetes</taxon>
        <taxon>Peronosporales</taxon>
        <taxon>Peronosporaceae</taxon>
        <taxon>Phytophthora</taxon>
    </lineage>
</organism>
<dbReference type="Gene3D" id="1.20.1110.10">
    <property type="entry name" value="Calcium-transporting ATPase, transmembrane domain"/>
    <property type="match status" value="1"/>
</dbReference>
<dbReference type="Gene3D" id="3.40.50.1000">
    <property type="entry name" value="HAD superfamily/HAD-like"/>
    <property type="match status" value="1"/>
</dbReference>
<dbReference type="InterPro" id="IPR001757">
    <property type="entry name" value="P_typ_ATPase"/>
</dbReference>
<evidence type="ECO:0000256" key="1">
    <source>
        <dbReference type="ARBA" id="ARBA00004651"/>
    </source>
</evidence>
<dbReference type="Pfam" id="PF00122">
    <property type="entry name" value="E1-E2_ATPase"/>
    <property type="match status" value="1"/>
</dbReference>
<dbReference type="InterPro" id="IPR036412">
    <property type="entry name" value="HAD-like_sf"/>
</dbReference>
<dbReference type="EMBL" id="AOFI03000002">
    <property type="protein sequence ID" value="KAF4325782.1"/>
    <property type="molecule type" value="Genomic_DNA"/>
</dbReference>
<feature type="transmembrane region" description="Helical" evidence="12">
    <location>
        <begin position="698"/>
        <end position="722"/>
    </location>
</feature>
<feature type="transmembrane region" description="Helical" evidence="12">
    <location>
        <begin position="762"/>
        <end position="782"/>
    </location>
</feature>
<evidence type="ECO:0000256" key="12">
    <source>
        <dbReference type="SAM" id="Phobius"/>
    </source>
</evidence>
<dbReference type="GO" id="GO:0036376">
    <property type="term" value="P:sodium ion export across plasma membrane"/>
    <property type="evidence" value="ECO:0007669"/>
    <property type="project" value="TreeGrafter"/>
</dbReference>
<dbReference type="InterPro" id="IPR036259">
    <property type="entry name" value="MFS_trans_sf"/>
</dbReference>
<sequence length="925" mass="99991">MSAPEAKVIRDGQKQTIPARELVPGDIVLLDAGDYVPADGRILESGSLRINEGMLTGESEAAEKHAHAIPEEAPIGDRRNMAFSGSLVVYGRGTLVITGTALKTEIGKIAELIENAEAKETPLQRKLESFSKKLGFFILGLSILIFAIEAGRVWLTEGTENIGPSIVNALMFAVAVAVAAIPEALSSIVTIVLSLGTNKMAKQHAIIRRLPAVEALGSAGIICTDKTGTLTQNKMTVVDYYIPHGTKDQFPDDPKQWSAEERRLLHIAVLCNDSNINQEGKELGDPTEVALIAFSNRVNKDYNEIRDQFPREAELPFDSDRKLMSTVHTFEGQTALLTKGGPDVLFSRCSHVFINGEVQPLTPEIRTQFEEKNEAFSKRAFRVLAYAYKKFDDKNQVTVEDEYDLTLVGLTAMIDPPREAVYGSIEESKKAGIRTIMITGDHKTTAQAIGIDIGLAGPDDLAITGAELDKLSDEELDEQLEHISVYARVSPENKIRIVRAWQRKGKIAAMTGDGVNDAPALKQADIGVAMGSGTDVAKDAAAMILTDDNFVSIVNAVSVGRMVFDNIKKAIAYLFAGNLGAIIAILFALVIGWVNPFTALQLLFINLVNDSLPAIALGTEKAEPDVMRRKPRDINEGIFAGGTLQAVITRGVLIGVAVIVSQYIGLGISEEISVAMAFTTLILARSLQTFAARSNTQTIFQVGFTTNKLVLGVMAGLGLVIASRYIPLERRGAAIALISSGSAMAFGLGPIVGGLISEYWGWNGLFAITVLVLLALPVLLYFLPRETAKPENPFDMIGAALTVINATTLLVAITQQSWLWLSIGVISLIVHIVYIRRASLPFVNPHVFRTPGFSRLLIIGFCVLVVNLGNLFLMPLVLADLFGRSSLAIGLLIAPGAIVSAFCTRFVVIVVWHNKAARSNYGYND</sequence>
<dbReference type="SUPFAM" id="SSF56784">
    <property type="entry name" value="HAD-like"/>
    <property type="match status" value="1"/>
</dbReference>
<dbReference type="GO" id="GO:0005391">
    <property type="term" value="F:P-type sodium:potassium-exchanging transporter activity"/>
    <property type="evidence" value="ECO:0007669"/>
    <property type="project" value="TreeGrafter"/>
</dbReference>
<evidence type="ECO:0000256" key="2">
    <source>
        <dbReference type="ARBA" id="ARBA00022475"/>
    </source>
</evidence>
<dbReference type="Pfam" id="PF08282">
    <property type="entry name" value="Hydrolase_3"/>
    <property type="match status" value="1"/>
</dbReference>
<evidence type="ECO:0000313" key="15">
    <source>
        <dbReference type="EMBL" id="KAF4325782.1"/>
    </source>
</evidence>
<dbReference type="SUPFAM" id="SSF81653">
    <property type="entry name" value="Calcium ATPase, transduction domain A"/>
    <property type="match status" value="1"/>
</dbReference>
<dbReference type="GO" id="GO:0016887">
    <property type="term" value="F:ATP hydrolysis activity"/>
    <property type="evidence" value="ECO:0007669"/>
    <property type="project" value="InterPro"/>
</dbReference>
<dbReference type="InterPro" id="IPR023214">
    <property type="entry name" value="HAD_sf"/>
</dbReference>
<feature type="transmembrane region" description="Helical" evidence="12">
    <location>
        <begin position="734"/>
        <end position="756"/>
    </location>
</feature>
<dbReference type="Gene3D" id="3.40.1110.10">
    <property type="entry name" value="Calcium-transporting ATPase, cytoplasmic domain N"/>
    <property type="match status" value="1"/>
</dbReference>